<evidence type="ECO:0000256" key="1">
    <source>
        <dbReference type="SAM" id="Phobius"/>
    </source>
</evidence>
<dbReference type="PROSITE" id="PS51257">
    <property type="entry name" value="PROKAR_LIPOPROTEIN"/>
    <property type="match status" value="1"/>
</dbReference>
<evidence type="ECO:0000313" key="3">
    <source>
        <dbReference type="Proteomes" id="UP000016033"/>
    </source>
</evidence>
<dbReference type="EMBL" id="ATAO01000206">
    <property type="protein sequence ID" value="EQM74824.1"/>
    <property type="molecule type" value="Genomic_DNA"/>
</dbReference>
<dbReference type="AlphaFoldDB" id="T5KH82"/>
<keyword evidence="1" id="KW-0812">Transmembrane</keyword>
<comment type="caution">
    <text evidence="2">The sequence shown here is derived from an EMBL/GenBank/DDBJ whole genome shotgun (WGS) entry which is preliminary data.</text>
</comment>
<dbReference type="Proteomes" id="UP000016033">
    <property type="component" value="Unassembled WGS sequence"/>
</dbReference>
<gene>
    <name evidence="2" type="ORF">L687_05025</name>
</gene>
<sequence length="68" mass="7417">MDTIRYNGAVLAAVLWSLAGTAAIISCITMLVRGDHPVYLFGVLGGLLMFWFAWKNLREAQGKTSKGD</sequence>
<feature type="transmembrane region" description="Helical" evidence="1">
    <location>
        <begin position="9"/>
        <end position="32"/>
    </location>
</feature>
<organism evidence="2 3">
    <name type="scientific">Microbacterium maritypicum MF109</name>
    <dbReference type="NCBI Taxonomy" id="1333857"/>
    <lineage>
        <taxon>Bacteria</taxon>
        <taxon>Bacillati</taxon>
        <taxon>Actinomycetota</taxon>
        <taxon>Actinomycetes</taxon>
        <taxon>Micrococcales</taxon>
        <taxon>Microbacteriaceae</taxon>
        <taxon>Microbacterium</taxon>
    </lineage>
</organism>
<keyword evidence="1" id="KW-0472">Membrane</keyword>
<dbReference type="PATRIC" id="fig|1333857.3.peg.2983"/>
<reference evidence="2 3" key="1">
    <citation type="journal article" date="2013" name="Genome Announc.">
        <title>Whole-genome sequences of five oyster-associated bacteria show potential for crude oil hydrocarbon degradation.</title>
        <authorList>
            <person name="Chauhan A."/>
            <person name="Green S."/>
            <person name="Pathak A."/>
            <person name="Thomas J."/>
            <person name="Venkatramanan R."/>
        </authorList>
    </citation>
    <scope>NUCLEOTIDE SEQUENCE [LARGE SCALE GENOMIC DNA]</scope>
    <source>
        <strain evidence="2 3">MF109</strain>
    </source>
</reference>
<accession>T5KH82</accession>
<proteinExistence type="predicted"/>
<keyword evidence="1" id="KW-1133">Transmembrane helix</keyword>
<name>T5KH82_MICMQ</name>
<evidence type="ECO:0000313" key="2">
    <source>
        <dbReference type="EMBL" id="EQM74824.1"/>
    </source>
</evidence>
<protein>
    <submittedName>
        <fullName evidence="2">Uncharacterized protein</fullName>
    </submittedName>
</protein>
<feature type="transmembrane region" description="Helical" evidence="1">
    <location>
        <begin position="38"/>
        <end position="54"/>
    </location>
</feature>
<dbReference type="RefSeq" id="WP_021200914.1">
    <property type="nucleotide sequence ID" value="NZ_ATAO01000206.1"/>
</dbReference>